<evidence type="ECO:0000313" key="2">
    <source>
        <dbReference type="Proteomes" id="UP000321827"/>
    </source>
</evidence>
<organism evidence="1 2">
    <name type="scientific">Oceanithermus desulfurans NBRC 100063</name>
    <dbReference type="NCBI Taxonomy" id="1227550"/>
    <lineage>
        <taxon>Bacteria</taxon>
        <taxon>Thermotogati</taxon>
        <taxon>Deinococcota</taxon>
        <taxon>Deinococci</taxon>
        <taxon>Thermales</taxon>
        <taxon>Thermaceae</taxon>
        <taxon>Oceanithermus</taxon>
    </lineage>
</organism>
<accession>A0A511RGR3</accession>
<dbReference type="AlphaFoldDB" id="A0A511RGR3"/>
<comment type="caution">
    <text evidence="1">The sequence shown here is derived from an EMBL/GenBank/DDBJ whole genome shotgun (WGS) entry which is preliminary data.</text>
</comment>
<dbReference type="Proteomes" id="UP000321827">
    <property type="component" value="Unassembled WGS sequence"/>
</dbReference>
<dbReference type="EMBL" id="BJXN01000002">
    <property type="protein sequence ID" value="GEM88835.1"/>
    <property type="molecule type" value="Genomic_DNA"/>
</dbReference>
<sequence length="489" mass="53679">MSTSRRIAMGWTVLGALALAGAGLNGGRADFGPMQVMEEGYWYSRYNLGNLVMRSGLGLTFKPPMEVVKRMMQAVDANPGDGDTPTVPKGVTLLKLVYTSGDPHYTAKLNPNDFDTQHWDPTGFEKRTTASASGWTIMKEAEWAKQFHVDDHFGTPESNFGAQWRFVGMIMNASAKTQARYLATQVARTDGLIPSSDGSLDWTGQWVMLEAYANLAGYLDRPALPLSASNRYRDPESARFFAAAADRLYAALTHRQPQGPRELSQAVQALVWYAALGSEEADAARGRLRSLALQLSNVETANAGEAGYRLRGLVEAWRVTGDAFFRRAAVRGFDRLIGGYDFARGRFTADSSHSIDDVAAIMGAVNASRLFLGDAIDQGLADRLYVNFFESAVNRGGLQQSVPPVPVAKGAFEQQEPPLFYGYPSIPKPPMAGGTYGIAPVFATRIAWNEDRRRFEADDPRFDTAGAMHASNEFIWFHNDEVNGFPEVK</sequence>
<name>A0A511RGR3_9DEIN</name>
<evidence type="ECO:0000313" key="1">
    <source>
        <dbReference type="EMBL" id="GEM88835.1"/>
    </source>
</evidence>
<protein>
    <submittedName>
        <fullName evidence="1">Uncharacterized protein</fullName>
    </submittedName>
</protein>
<reference evidence="1 2" key="1">
    <citation type="submission" date="2019-07" db="EMBL/GenBank/DDBJ databases">
        <title>Whole genome shotgun sequence of Oceanithermus desulfurans NBRC 100063.</title>
        <authorList>
            <person name="Hosoyama A."/>
            <person name="Uohara A."/>
            <person name="Ohji S."/>
            <person name="Ichikawa N."/>
        </authorList>
    </citation>
    <scope>NUCLEOTIDE SEQUENCE [LARGE SCALE GENOMIC DNA]</scope>
    <source>
        <strain evidence="1 2">NBRC 100063</strain>
    </source>
</reference>
<proteinExistence type="predicted"/>
<dbReference type="RefSeq" id="WP_147145053.1">
    <property type="nucleotide sequence ID" value="NZ_BJXN01000002.1"/>
</dbReference>
<gene>
    <name evidence="1" type="ORF">ODE01S_02690</name>
</gene>